<dbReference type="InterPro" id="IPR021243">
    <property type="entry name" value="DUF2804"/>
</dbReference>
<name>A0A6N7PLI2_9BACT</name>
<gene>
    <name evidence="2" type="ORF">GF068_04065</name>
</gene>
<keyword evidence="1" id="KW-0812">Transmembrane</keyword>
<dbReference type="OrthoDB" id="5413160at2"/>
<proteinExistence type="predicted"/>
<keyword evidence="1" id="KW-0472">Membrane</keyword>
<evidence type="ECO:0000313" key="2">
    <source>
        <dbReference type="EMBL" id="MRG91100.1"/>
    </source>
</evidence>
<dbReference type="PANTHER" id="PTHR35868">
    <property type="entry name" value="DUF2804 DOMAIN-CONTAINING PROTEIN-RELATED"/>
    <property type="match status" value="1"/>
</dbReference>
<evidence type="ECO:0000313" key="3">
    <source>
        <dbReference type="Proteomes" id="UP000440224"/>
    </source>
</evidence>
<comment type="caution">
    <text evidence="2">The sequence shown here is derived from an EMBL/GenBank/DDBJ whole genome shotgun (WGS) entry which is preliminary data.</text>
</comment>
<keyword evidence="1" id="KW-1133">Transmembrane helix</keyword>
<dbReference type="PANTHER" id="PTHR35868:SF4">
    <property type="entry name" value="DUF2804 DOMAIN-CONTAINING PROTEIN"/>
    <property type="match status" value="1"/>
</dbReference>
<feature type="transmembrane region" description="Helical" evidence="1">
    <location>
        <begin position="71"/>
        <end position="92"/>
    </location>
</feature>
<protein>
    <submittedName>
        <fullName evidence="2">DUF2804 family protein</fullName>
    </submittedName>
</protein>
<organism evidence="2 3">
    <name type="scientific">Polyangium spumosum</name>
    <dbReference type="NCBI Taxonomy" id="889282"/>
    <lineage>
        <taxon>Bacteria</taxon>
        <taxon>Pseudomonadati</taxon>
        <taxon>Myxococcota</taxon>
        <taxon>Polyangia</taxon>
        <taxon>Polyangiales</taxon>
        <taxon>Polyangiaceae</taxon>
        <taxon>Polyangium</taxon>
    </lineage>
</organism>
<accession>A0A6N7PLI2</accession>
<keyword evidence="3" id="KW-1185">Reference proteome</keyword>
<sequence length="355" mass="38987">MALPRRASVRAVFPELAILQGMQIHRAPPEAILDPTTQRPRFGTYAGGLPPVAFGAAAKNPFTRLRREKRWFYVTLASDELICAVAIIRLGYASNAFAFVVDRREGRAVCDETTMGPPFTAFIGDSGGEGCLASYHLGSSHLSVSRPIGQSDYVVDVRMQNFELQARLGTTNAPPALGVVAALREDLFSTTEKRALLSVDGTLVAGGRRYTLEHALAGYDFTAGLLERHTAWRWGFGLGRTSDGKPIALNLTEGFVGDRECVAWIDGEIVPLSAVRFSFDRERPLSDWQVRAPDEGVDLRFSPSGLHAERHDLGIVRSRFLQLAGEFSGRILVPGREPITIERLAGVTEDQDTYW</sequence>
<dbReference type="Pfam" id="PF10974">
    <property type="entry name" value="DUF2804"/>
    <property type="match status" value="1"/>
</dbReference>
<reference evidence="2 3" key="1">
    <citation type="submission" date="2019-10" db="EMBL/GenBank/DDBJ databases">
        <title>A soil myxobacterium in the family Polyangiaceae.</title>
        <authorList>
            <person name="Li Y."/>
            <person name="Wang J."/>
        </authorList>
    </citation>
    <scope>NUCLEOTIDE SEQUENCE [LARGE SCALE GENOMIC DNA]</scope>
    <source>
        <strain evidence="2 3">DSM 14734</strain>
    </source>
</reference>
<dbReference type="AlphaFoldDB" id="A0A6N7PLI2"/>
<evidence type="ECO:0000256" key="1">
    <source>
        <dbReference type="SAM" id="Phobius"/>
    </source>
</evidence>
<dbReference type="Proteomes" id="UP000440224">
    <property type="component" value="Unassembled WGS sequence"/>
</dbReference>
<dbReference type="EMBL" id="WJIE01000001">
    <property type="protein sequence ID" value="MRG91100.1"/>
    <property type="molecule type" value="Genomic_DNA"/>
</dbReference>